<organism evidence="2 3">
    <name type="scientific">Enterococcus canintestini</name>
    <dbReference type="NCBI Taxonomy" id="317010"/>
    <lineage>
        <taxon>Bacteria</taxon>
        <taxon>Bacillati</taxon>
        <taxon>Bacillota</taxon>
        <taxon>Bacilli</taxon>
        <taxon>Lactobacillales</taxon>
        <taxon>Enterococcaceae</taxon>
        <taxon>Enterococcus</taxon>
    </lineage>
</organism>
<dbReference type="PANTHER" id="PTHR47738:SF3">
    <property type="entry name" value="PHOSPHOTRANSFERASE SYSTEM MANNITOL_FRUCTOSE-SPECIFIC IIA DOMAIN CONTAINING PROTEIN"/>
    <property type="match status" value="1"/>
</dbReference>
<reference evidence="2 3" key="1">
    <citation type="submission" date="2015-08" db="EMBL/GenBank/DDBJ databases">
        <title>Enterococcus genome sequence.</title>
        <authorList>
            <person name="Acedo J.Z."/>
            <person name="Vederas J.C."/>
        </authorList>
    </citation>
    <scope>NUCLEOTIDE SEQUENCE [LARGE SCALE GENOMIC DNA]</scope>
    <source>
        <strain evidence="2 3">49</strain>
    </source>
</reference>
<dbReference type="SUPFAM" id="SSF55804">
    <property type="entry name" value="Phoshotransferase/anion transport protein"/>
    <property type="match status" value="1"/>
</dbReference>
<dbReference type="Proteomes" id="UP000216797">
    <property type="component" value="Unassembled WGS sequence"/>
</dbReference>
<dbReference type="PROSITE" id="PS51094">
    <property type="entry name" value="PTS_EIIA_TYPE_2"/>
    <property type="match status" value="1"/>
</dbReference>
<comment type="caution">
    <text evidence="2">The sequence shown here is derived from an EMBL/GenBank/DDBJ whole genome shotgun (WGS) entry which is preliminary data.</text>
</comment>
<evidence type="ECO:0000313" key="3">
    <source>
        <dbReference type="Proteomes" id="UP000216797"/>
    </source>
</evidence>
<sequence>MDYKSMFSPKLIDLSVEATTEADVFQIVAAKLLEAGMVNEDYFDGITKREANFPTGLVTQHLNIALPHADPEFVKEAFVFICRLKSPVKCRQMGDNSEMEVENLFFLGIKDGKNQVGLLQVFMNLFMDEEFVQQFLAIDCPEMMYQFFIKSIES</sequence>
<proteinExistence type="predicted"/>
<dbReference type="InterPro" id="IPR051541">
    <property type="entry name" value="PTS_SugarTrans_NitroReg"/>
</dbReference>
<keyword evidence="2" id="KW-0762">Sugar transport</keyword>
<dbReference type="OrthoDB" id="370976at2"/>
<dbReference type="PANTHER" id="PTHR47738">
    <property type="entry name" value="PTS SYSTEM FRUCTOSE-LIKE EIIA COMPONENT-RELATED"/>
    <property type="match status" value="1"/>
</dbReference>
<dbReference type="CDD" id="cd00211">
    <property type="entry name" value="PTS_IIA_fru"/>
    <property type="match status" value="1"/>
</dbReference>
<dbReference type="RefSeq" id="WP_071865317.1">
    <property type="nucleotide sequence ID" value="NZ_JBHLVQ010000020.1"/>
</dbReference>
<gene>
    <name evidence="2" type="ORF">AKL21_09805</name>
</gene>
<keyword evidence="3" id="KW-1185">Reference proteome</keyword>
<accession>A0A267HPN6</accession>
<name>A0A267HPN6_9ENTE</name>
<dbReference type="InterPro" id="IPR002178">
    <property type="entry name" value="PTS_EIIA_type-2_dom"/>
</dbReference>
<dbReference type="Gene3D" id="3.40.930.10">
    <property type="entry name" value="Mannitol-specific EII, Chain A"/>
    <property type="match status" value="1"/>
</dbReference>
<protein>
    <submittedName>
        <fullName evidence="2">PTS sugar transporter subunit IIA</fullName>
    </submittedName>
</protein>
<evidence type="ECO:0000313" key="2">
    <source>
        <dbReference type="EMBL" id="PAB00276.1"/>
    </source>
</evidence>
<dbReference type="AlphaFoldDB" id="A0A267HPN6"/>
<evidence type="ECO:0000259" key="1">
    <source>
        <dbReference type="PROSITE" id="PS51094"/>
    </source>
</evidence>
<feature type="domain" description="PTS EIIA type-2" evidence="1">
    <location>
        <begin position="5"/>
        <end position="151"/>
    </location>
</feature>
<dbReference type="InterPro" id="IPR016152">
    <property type="entry name" value="PTrfase/Anion_transptr"/>
</dbReference>
<dbReference type="Pfam" id="PF00359">
    <property type="entry name" value="PTS_EIIA_2"/>
    <property type="match status" value="1"/>
</dbReference>
<keyword evidence="2" id="KW-0813">Transport</keyword>
<dbReference type="EMBL" id="LHUG01000008">
    <property type="protein sequence ID" value="PAB00276.1"/>
    <property type="molecule type" value="Genomic_DNA"/>
</dbReference>